<dbReference type="AlphaFoldDB" id="A0A0C2XKV6"/>
<sequence length="86" mass="9680">MPVPWEAVLPVVLMTTMFTVGGTLFRTARTLNNDGKPPRYGIDEWDEMMMHRDKRLTGSTRGQSSNPKAPPEFAINSIQYAKPSLQ</sequence>
<keyword evidence="8" id="KW-0999">Mitochondrion inner membrane</keyword>
<comment type="similarity">
    <text evidence="3">Belongs to the complex I NDUFA1 subunit family.</text>
</comment>
<dbReference type="STRING" id="933852.A0A0C2XKV6"/>
<evidence type="ECO:0000256" key="6">
    <source>
        <dbReference type="ARBA" id="ARBA00022660"/>
    </source>
</evidence>
<dbReference type="HOGENOM" id="CLU_132216_1_0_1"/>
<evidence type="ECO:0000313" key="16">
    <source>
        <dbReference type="Proteomes" id="UP000054097"/>
    </source>
</evidence>
<keyword evidence="16" id="KW-1185">Reference proteome</keyword>
<dbReference type="Proteomes" id="UP000054097">
    <property type="component" value="Unassembled WGS sequence"/>
</dbReference>
<feature type="region of interest" description="Disordered" evidence="13">
    <location>
        <begin position="54"/>
        <end position="76"/>
    </location>
</feature>
<evidence type="ECO:0000256" key="9">
    <source>
        <dbReference type="ARBA" id="ARBA00022982"/>
    </source>
</evidence>
<keyword evidence="6" id="KW-0679">Respiratory chain</keyword>
<dbReference type="GO" id="GO:0005743">
    <property type="term" value="C:mitochondrial inner membrane"/>
    <property type="evidence" value="ECO:0007669"/>
    <property type="project" value="UniProtKB-SubCell"/>
</dbReference>
<proteinExistence type="inferred from homology"/>
<name>A0A0C2XKV6_SERVB</name>
<protein>
    <recommendedName>
        <fullName evidence="4">NADH dehydrogenase [ubiquinone] 1 alpha subcomplex subunit 1</fullName>
    </recommendedName>
</protein>
<evidence type="ECO:0000256" key="13">
    <source>
        <dbReference type="SAM" id="MobiDB-lite"/>
    </source>
</evidence>
<feature type="transmembrane region" description="Helical" evidence="14">
    <location>
        <begin position="6"/>
        <end position="25"/>
    </location>
</feature>
<dbReference type="PANTHER" id="PTHR17098:SF2">
    <property type="entry name" value="NADH DEHYDROGENASE [UBIQUINONE] 1 ALPHA SUBCOMPLEX SUBUNIT 1"/>
    <property type="match status" value="1"/>
</dbReference>
<evidence type="ECO:0000256" key="2">
    <source>
        <dbReference type="ARBA" id="ARBA00004298"/>
    </source>
</evidence>
<evidence type="ECO:0000256" key="14">
    <source>
        <dbReference type="SAM" id="Phobius"/>
    </source>
</evidence>
<keyword evidence="9" id="KW-0249">Electron transport</keyword>
<evidence type="ECO:0000256" key="5">
    <source>
        <dbReference type="ARBA" id="ARBA00022448"/>
    </source>
</evidence>
<evidence type="ECO:0000256" key="7">
    <source>
        <dbReference type="ARBA" id="ARBA00022692"/>
    </source>
</evidence>
<dbReference type="PANTHER" id="PTHR17098">
    <property type="entry name" value="NADH-UBIQUINONE OXIDOREDUCTASE MWFE SUBUNIT"/>
    <property type="match status" value="1"/>
</dbReference>
<evidence type="ECO:0000256" key="10">
    <source>
        <dbReference type="ARBA" id="ARBA00022989"/>
    </source>
</evidence>
<keyword evidence="5" id="KW-0813">Transport</keyword>
<keyword evidence="12 14" id="KW-0472">Membrane</keyword>
<evidence type="ECO:0000256" key="12">
    <source>
        <dbReference type="ARBA" id="ARBA00023136"/>
    </source>
</evidence>
<gene>
    <name evidence="15" type="ORF">M408DRAFT_328847</name>
</gene>
<feature type="compositionally biased region" description="Polar residues" evidence="13">
    <location>
        <begin position="57"/>
        <end position="67"/>
    </location>
</feature>
<dbReference type="InterPro" id="IPR017384">
    <property type="entry name" value="NADH_Ub_cplx-1_asu_su-1"/>
</dbReference>
<reference evidence="16" key="2">
    <citation type="submission" date="2015-01" db="EMBL/GenBank/DDBJ databases">
        <title>Evolutionary Origins and Diversification of the Mycorrhizal Mutualists.</title>
        <authorList>
            <consortium name="DOE Joint Genome Institute"/>
            <consortium name="Mycorrhizal Genomics Consortium"/>
            <person name="Kohler A."/>
            <person name="Kuo A."/>
            <person name="Nagy L.G."/>
            <person name="Floudas D."/>
            <person name="Copeland A."/>
            <person name="Barry K.W."/>
            <person name="Cichocki N."/>
            <person name="Veneault-Fourrey C."/>
            <person name="LaButti K."/>
            <person name="Lindquist E.A."/>
            <person name="Lipzen A."/>
            <person name="Lundell T."/>
            <person name="Morin E."/>
            <person name="Murat C."/>
            <person name="Riley R."/>
            <person name="Ohm R."/>
            <person name="Sun H."/>
            <person name="Tunlid A."/>
            <person name="Henrissat B."/>
            <person name="Grigoriev I.V."/>
            <person name="Hibbett D.S."/>
            <person name="Martin F."/>
        </authorList>
    </citation>
    <scope>NUCLEOTIDE SEQUENCE [LARGE SCALE GENOMIC DNA]</scope>
    <source>
        <strain evidence="16">MAFF 305830</strain>
    </source>
</reference>
<comment type="function">
    <text evidence="1">Accessory subunit of the mitochondrial membrane respiratory chain NADH dehydrogenase (Complex I), that is believed not to be involved in catalysis. Complex I functions in the transfer of electrons from NADH to the respiratory chain. The immediate electron acceptor for the enzyme is believed to be ubiquinone.</text>
</comment>
<dbReference type="OrthoDB" id="1920692at2759"/>
<dbReference type="Pfam" id="PF15879">
    <property type="entry name" value="MWFE"/>
    <property type="match status" value="1"/>
</dbReference>
<organism evidence="15 16">
    <name type="scientific">Serendipita vermifera MAFF 305830</name>
    <dbReference type="NCBI Taxonomy" id="933852"/>
    <lineage>
        <taxon>Eukaryota</taxon>
        <taxon>Fungi</taxon>
        <taxon>Dikarya</taxon>
        <taxon>Basidiomycota</taxon>
        <taxon>Agaricomycotina</taxon>
        <taxon>Agaricomycetes</taxon>
        <taxon>Sebacinales</taxon>
        <taxon>Serendipitaceae</taxon>
        <taxon>Serendipita</taxon>
    </lineage>
</organism>
<evidence type="ECO:0000256" key="8">
    <source>
        <dbReference type="ARBA" id="ARBA00022792"/>
    </source>
</evidence>
<keyword evidence="11" id="KW-0496">Mitochondrion</keyword>
<comment type="subcellular location">
    <subcellularLocation>
        <location evidence="2">Mitochondrion inner membrane</location>
        <topology evidence="2">Single-pass membrane protein</topology>
        <orientation evidence="2">Matrix side</orientation>
    </subcellularLocation>
</comment>
<evidence type="ECO:0000256" key="1">
    <source>
        <dbReference type="ARBA" id="ARBA00003195"/>
    </source>
</evidence>
<evidence type="ECO:0000256" key="3">
    <source>
        <dbReference type="ARBA" id="ARBA00009960"/>
    </source>
</evidence>
<evidence type="ECO:0000256" key="11">
    <source>
        <dbReference type="ARBA" id="ARBA00023128"/>
    </source>
</evidence>
<accession>A0A0C2XKV6</accession>
<evidence type="ECO:0000256" key="4">
    <source>
        <dbReference type="ARBA" id="ARBA00016392"/>
    </source>
</evidence>
<dbReference type="EMBL" id="KN824288">
    <property type="protein sequence ID" value="KIM29632.1"/>
    <property type="molecule type" value="Genomic_DNA"/>
</dbReference>
<reference evidence="15 16" key="1">
    <citation type="submission" date="2014-04" db="EMBL/GenBank/DDBJ databases">
        <authorList>
            <consortium name="DOE Joint Genome Institute"/>
            <person name="Kuo A."/>
            <person name="Zuccaro A."/>
            <person name="Kohler A."/>
            <person name="Nagy L.G."/>
            <person name="Floudas D."/>
            <person name="Copeland A."/>
            <person name="Barry K.W."/>
            <person name="Cichocki N."/>
            <person name="Veneault-Fourrey C."/>
            <person name="LaButti K."/>
            <person name="Lindquist E.A."/>
            <person name="Lipzen A."/>
            <person name="Lundell T."/>
            <person name="Morin E."/>
            <person name="Murat C."/>
            <person name="Sun H."/>
            <person name="Tunlid A."/>
            <person name="Henrissat B."/>
            <person name="Grigoriev I.V."/>
            <person name="Hibbett D.S."/>
            <person name="Martin F."/>
            <person name="Nordberg H.P."/>
            <person name="Cantor M.N."/>
            <person name="Hua S.X."/>
        </authorList>
    </citation>
    <scope>NUCLEOTIDE SEQUENCE [LARGE SCALE GENOMIC DNA]</scope>
    <source>
        <strain evidence="15 16">MAFF 305830</strain>
    </source>
</reference>
<keyword evidence="7 14" id="KW-0812">Transmembrane</keyword>
<keyword evidence="10 14" id="KW-1133">Transmembrane helix</keyword>
<evidence type="ECO:0000313" key="15">
    <source>
        <dbReference type="EMBL" id="KIM29632.1"/>
    </source>
</evidence>